<dbReference type="EMBL" id="CP058933">
    <property type="protein sequence ID" value="QLI68354.1"/>
    <property type="molecule type" value="Genomic_DNA"/>
</dbReference>
<organism evidence="2 3">
    <name type="scientific">Metarhizium brunneum</name>
    <dbReference type="NCBI Taxonomy" id="500148"/>
    <lineage>
        <taxon>Eukaryota</taxon>
        <taxon>Fungi</taxon>
        <taxon>Dikarya</taxon>
        <taxon>Ascomycota</taxon>
        <taxon>Pezizomycotina</taxon>
        <taxon>Sordariomycetes</taxon>
        <taxon>Hypocreomycetidae</taxon>
        <taxon>Hypocreales</taxon>
        <taxon>Clavicipitaceae</taxon>
        <taxon>Metarhizium</taxon>
    </lineage>
</organism>
<protein>
    <submittedName>
        <fullName evidence="2">Uncharacterized protein</fullName>
    </submittedName>
</protein>
<dbReference type="Proteomes" id="UP000510686">
    <property type="component" value="Chromosome 2"/>
</dbReference>
<dbReference type="AlphaFoldDB" id="A0A7D5UVH2"/>
<evidence type="ECO:0000313" key="2">
    <source>
        <dbReference type="EMBL" id="QLI68354.1"/>
    </source>
</evidence>
<keyword evidence="1" id="KW-0812">Transmembrane</keyword>
<keyword evidence="1" id="KW-0472">Membrane</keyword>
<feature type="transmembrane region" description="Helical" evidence="1">
    <location>
        <begin position="12"/>
        <end position="34"/>
    </location>
</feature>
<dbReference type="OrthoDB" id="4770699at2759"/>
<evidence type="ECO:0000313" key="3">
    <source>
        <dbReference type="Proteomes" id="UP000510686"/>
    </source>
</evidence>
<keyword evidence="3" id="KW-1185">Reference proteome</keyword>
<proteinExistence type="predicted"/>
<dbReference type="GeneID" id="90967589"/>
<dbReference type="KEGG" id="mbrn:90967589"/>
<gene>
    <name evidence="2" type="ORF">G6M90_00g031470</name>
</gene>
<reference evidence="2 3" key="1">
    <citation type="submission" date="2020-07" db="EMBL/GenBank/DDBJ databases">
        <title>Telomere length de novo assembly of all 7 chromosomes of the fungus, Metarhizium brunneum, using a novel assembly pipeline.</title>
        <authorList>
            <person name="Saud z."/>
            <person name="Kortsinoglou A."/>
            <person name="Kouvelis V.N."/>
            <person name="Butt T.M."/>
        </authorList>
    </citation>
    <scope>NUCLEOTIDE SEQUENCE [LARGE SCALE GENOMIC DNA]</scope>
    <source>
        <strain evidence="2 3">4556</strain>
    </source>
</reference>
<evidence type="ECO:0000256" key="1">
    <source>
        <dbReference type="SAM" id="Phobius"/>
    </source>
</evidence>
<feature type="transmembrane region" description="Helical" evidence="1">
    <location>
        <begin position="59"/>
        <end position="80"/>
    </location>
</feature>
<sequence>MPRSSEPLREALLNIARLVWTFVVIATFVTAWLVQGEVIKTPKWARDWSGETPEAQREYAAALMTPVCVVFLLFAVAGYVQMRREDTRLV</sequence>
<dbReference type="RefSeq" id="XP_065986562.1">
    <property type="nucleotide sequence ID" value="XM_066130088.1"/>
</dbReference>
<keyword evidence="1" id="KW-1133">Transmembrane helix</keyword>
<name>A0A7D5UVH2_9HYPO</name>
<accession>A0A7D5UVH2</accession>